<sequence>MTLVESEEVGFKRTGLSASDYDAILPIKKRRFPVVQFPPSPSKDLPLSPSKDLPPSPSKDLPPSPSKDLPPSPSKNLPPSPSKDLPPFHSDGNLLKAEQPSPPKDLSSLNRNESLIKTEQPSPPKEPSSLNRNESLIKTEQPSPSEDLSSFNRNENLIKTEQPILSRTIVSSSSVVTSSALLNNNQDNVSEEKKGKSDSDSCCVDLVQSDIGTAGVKFQEPNLRVHAYINCFDEYEGKSLVTVKHTIRTSPEIYGGSNLSSTSLDSDPLADNKEEEIDVKMPEENCSPPICEVGGGAGVSVGLNCHMDLKLVPEKSDLNFLKQDSVEPVLLDFSLNKHGSSTQCVKDNVGSDCDGPLLQLNREKWDLNTSMESWEGCTSGDSPVAKMSATKTNTTIETYACSSEMVESDSPCGKQTLLDSEDKDNSIYACMPSKGHLHLSLDSSYLKPVVEEDPYISEYESDGNWDIAEAVDDDDNDNHLEEDYEDGEVRETLQETEVEVHAYEKREIEPLDHAGCDDKKINTIRLPDHELLALGPLEQETKPENLDHRSEDDVRTTTKSKSYEQENEDLCVKELHAVENSISGDVNRPVKATGRGQLFQYDKKHNFEAHDTADEIVDEELIPTFSQGEMENAVAVDVVQNRDLTLPTVKESVNGNDAKDINGGTRNSRIINFNRVSTDSTPCKEKSSFARSVLPHKEREFVPNMAVEGANMQPQERDDAYSNITKKISIDKREGQPPLMGFSHRRGRSTNRLDNRSEEWDFGPNFSPETYSEQQIDYHGPGLDQNRYKITPDGPFGGANRRGRELLEDEEPFFFHGPSRRKSFGRRHGPNVGGGKMVYKIPRDFSPGRCMDEGGSFDRQHGEKFSRNFADDTVDLMYPRPQPPYDIDKPFFRERRNFSFQRKSFPRIDSKSPVRARARSPSQWFSSKRSDRFCERSDMTHRRSPNYRSERMRSPDHRPIRGHMPPGRRQGFHFLSASDELRDVGPAPDHGHMRSIIPDRNQTERLPLRNRSYDAIDPQGRIENDNFFYGPPVRLGQLTGYNDGEPDDDERRFNERHEPLYSFKHPFGDSDGERFRNNREDCSRPFRFCPGNDPRISWKRR</sequence>
<feature type="region of interest" description="Disordered" evidence="1">
    <location>
        <begin position="537"/>
        <end position="562"/>
    </location>
</feature>
<dbReference type="PANTHER" id="PTHR34536">
    <property type="entry name" value="DENTIN SIALOPHOSPHOPROTEIN-LIKE PROTEIN"/>
    <property type="match status" value="1"/>
</dbReference>
<feature type="compositionally biased region" description="Basic and acidic residues" evidence="1">
    <location>
        <begin position="948"/>
        <end position="959"/>
    </location>
</feature>
<evidence type="ECO:0000256" key="1">
    <source>
        <dbReference type="SAM" id="MobiDB-lite"/>
    </source>
</evidence>
<dbReference type="Proteomes" id="UP000321947">
    <property type="component" value="Unassembled WGS sequence"/>
</dbReference>
<reference evidence="2 3" key="1">
    <citation type="submission" date="2019-08" db="EMBL/GenBank/DDBJ databases">
        <title>Draft genome sequences of two oriental melons (Cucumis melo L. var makuwa).</title>
        <authorList>
            <person name="Kwon S.-Y."/>
        </authorList>
    </citation>
    <scope>NUCLEOTIDE SEQUENCE [LARGE SCALE GENOMIC DNA]</scope>
    <source>
        <strain evidence="3">cv. Chang Bougi</strain>
        <tissue evidence="2">Leaf</tissue>
    </source>
</reference>
<feature type="compositionally biased region" description="Basic residues" evidence="1">
    <location>
        <begin position="818"/>
        <end position="829"/>
    </location>
</feature>
<protein>
    <submittedName>
        <fullName evidence="2">Uncharacterized protein</fullName>
    </submittedName>
</protein>
<feature type="compositionally biased region" description="Low complexity" evidence="1">
    <location>
        <begin position="42"/>
        <end position="51"/>
    </location>
</feature>
<accession>A0A5D3C5V8</accession>
<feature type="compositionally biased region" description="Pro residues" evidence="1">
    <location>
        <begin position="52"/>
        <end position="81"/>
    </location>
</feature>
<name>A0A5D3C5V8_CUCMM</name>
<gene>
    <name evidence="2" type="ORF">E5676_scaffold98G002340</name>
</gene>
<evidence type="ECO:0000313" key="3">
    <source>
        <dbReference type="Proteomes" id="UP000321947"/>
    </source>
</evidence>
<organism evidence="2 3">
    <name type="scientific">Cucumis melo var. makuwa</name>
    <name type="common">Oriental melon</name>
    <dbReference type="NCBI Taxonomy" id="1194695"/>
    <lineage>
        <taxon>Eukaryota</taxon>
        <taxon>Viridiplantae</taxon>
        <taxon>Streptophyta</taxon>
        <taxon>Embryophyta</taxon>
        <taxon>Tracheophyta</taxon>
        <taxon>Spermatophyta</taxon>
        <taxon>Magnoliopsida</taxon>
        <taxon>eudicotyledons</taxon>
        <taxon>Gunneridae</taxon>
        <taxon>Pentapetalae</taxon>
        <taxon>rosids</taxon>
        <taxon>fabids</taxon>
        <taxon>Cucurbitales</taxon>
        <taxon>Cucurbitaceae</taxon>
        <taxon>Benincaseae</taxon>
        <taxon>Cucumis</taxon>
    </lineage>
</organism>
<comment type="caution">
    <text evidence="2">The sequence shown here is derived from an EMBL/GenBank/DDBJ whole genome shotgun (WGS) entry which is preliminary data.</text>
</comment>
<feature type="region of interest" description="Disordered" evidence="1">
    <location>
        <begin position="734"/>
        <end position="776"/>
    </location>
</feature>
<evidence type="ECO:0000313" key="2">
    <source>
        <dbReference type="EMBL" id="TYK05746.1"/>
    </source>
</evidence>
<dbReference type="AlphaFoldDB" id="A0A5D3C5V8"/>
<feature type="region of interest" description="Disordered" evidence="1">
    <location>
        <begin position="817"/>
        <end position="840"/>
    </location>
</feature>
<proteinExistence type="predicted"/>
<dbReference type="EMBL" id="SSTD01013776">
    <property type="protein sequence ID" value="TYK05746.1"/>
    <property type="molecule type" value="Genomic_DNA"/>
</dbReference>
<dbReference type="PANTHER" id="PTHR34536:SF4">
    <property type="entry name" value="BTZ DOMAIN-CONTAINING PROTEIN"/>
    <property type="match status" value="1"/>
</dbReference>
<feature type="compositionally biased region" description="Basic and acidic residues" evidence="1">
    <location>
        <begin position="539"/>
        <end position="562"/>
    </location>
</feature>
<feature type="region of interest" description="Disordered" evidence="1">
    <location>
        <begin position="1"/>
        <end position="110"/>
    </location>
</feature>
<feature type="region of interest" description="Disordered" evidence="1">
    <location>
        <begin position="935"/>
        <end position="967"/>
    </location>
</feature>